<dbReference type="PANTHER" id="PTHR43727:SF2">
    <property type="entry name" value="GROUP IV DECARBOXYLASE"/>
    <property type="match status" value="1"/>
</dbReference>
<proteinExistence type="predicted"/>
<dbReference type="InterPro" id="IPR042152">
    <property type="entry name" value="Y4yA-like"/>
</dbReference>
<dbReference type="Gene3D" id="3.20.20.10">
    <property type="entry name" value="Alanine racemase"/>
    <property type="match status" value="1"/>
</dbReference>
<organism evidence="5 6">
    <name type="scientific">Nocardia puris</name>
    <dbReference type="NCBI Taxonomy" id="208602"/>
    <lineage>
        <taxon>Bacteria</taxon>
        <taxon>Bacillati</taxon>
        <taxon>Actinomycetota</taxon>
        <taxon>Actinomycetes</taxon>
        <taxon>Mycobacteriales</taxon>
        <taxon>Nocardiaceae</taxon>
        <taxon>Nocardia</taxon>
    </lineage>
</organism>
<evidence type="ECO:0000256" key="3">
    <source>
        <dbReference type="PIRSR" id="PIRSR600183-50"/>
    </source>
</evidence>
<evidence type="ECO:0000313" key="5">
    <source>
        <dbReference type="EMBL" id="RBO96358.1"/>
    </source>
</evidence>
<dbReference type="AlphaFoldDB" id="A0A366E4P3"/>
<dbReference type="InterPro" id="IPR009006">
    <property type="entry name" value="Ala_racemase/Decarboxylase_C"/>
</dbReference>
<comment type="caution">
    <text evidence="5">The sequence shown here is derived from an EMBL/GenBank/DDBJ whole genome shotgun (WGS) entry which is preliminary data.</text>
</comment>
<dbReference type="InterPro" id="IPR029066">
    <property type="entry name" value="PLP-binding_barrel"/>
</dbReference>
<feature type="domain" description="Orn/DAP/Arg decarboxylase 2 N-terminal" evidence="4">
    <location>
        <begin position="89"/>
        <end position="292"/>
    </location>
</feature>
<dbReference type="SUPFAM" id="SSF51419">
    <property type="entry name" value="PLP-binding barrel"/>
    <property type="match status" value="1"/>
</dbReference>
<evidence type="ECO:0000313" key="6">
    <source>
        <dbReference type="Proteomes" id="UP000252586"/>
    </source>
</evidence>
<dbReference type="STRING" id="1210090.GCA_001613185_01088"/>
<dbReference type="GO" id="GO:0009089">
    <property type="term" value="P:lysine biosynthetic process via diaminopimelate"/>
    <property type="evidence" value="ECO:0007669"/>
    <property type="project" value="TreeGrafter"/>
</dbReference>
<evidence type="ECO:0000259" key="4">
    <source>
        <dbReference type="Pfam" id="PF02784"/>
    </source>
</evidence>
<dbReference type="Gene3D" id="2.40.37.10">
    <property type="entry name" value="Lyase, Ornithine Decarboxylase, Chain A, domain 1"/>
    <property type="match status" value="1"/>
</dbReference>
<comment type="cofactor">
    <cofactor evidence="1 3">
        <name>pyridoxal 5'-phosphate</name>
        <dbReference type="ChEBI" id="CHEBI:597326"/>
    </cofactor>
</comment>
<dbReference type="EMBL" id="QNRE01000001">
    <property type="protein sequence ID" value="RBO96358.1"/>
    <property type="molecule type" value="Genomic_DNA"/>
</dbReference>
<dbReference type="Pfam" id="PF02784">
    <property type="entry name" value="Orn_Arg_deC_N"/>
    <property type="match status" value="1"/>
</dbReference>
<reference evidence="5 6" key="1">
    <citation type="submission" date="2018-06" db="EMBL/GenBank/DDBJ databases">
        <title>Genomic Encyclopedia of Type Strains, Phase IV (KMG-IV): sequencing the most valuable type-strain genomes for metagenomic binning, comparative biology and taxonomic classification.</title>
        <authorList>
            <person name="Goeker M."/>
        </authorList>
    </citation>
    <scope>NUCLEOTIDE SEQUENCE [LARGE SCALE GENOMIC DNA]</scope>
    <source>
        <strain evidence="5 6">DSM 44599</strain>
    </source>
</reference>
<keyword evidence="6" id="KW-1185">Reference proteome</keyword>
<gene>
    <name evidence="5" type="ORF">DFR74_101373</name>
</gene>
<dbReference type="CDD" id="cd06842">
    <property type="entry name" value="PLPDE_III_Y4yA_like"/>
    <property type="match status" value="1"/>
</dbReference>
<feature type="active site" description="Proton donor" evidence="3">
    <location>
        <position position="435"/>
    </location>
</feature>
<dbReference type="GO" id="GO:0008836">
    <property type="term" value="F:diaminopimelate decarboxylase activity"/>
    <property type="evidence" value="ECO:0007669"/>
    <property type="project" value="TreeGrafter"/>
</dbReference>
<protein>
    <submittedName>
        <fullName evidence="5">Diaminopimelate decarboxylase</fullName>
    </submittedName>
</protein>
<dbReference type="PRINTS" id="PR01179">
    <property type="entry name" value="ODADCRBXLASE"/>
</dbReference>
<accession>A0A366E4P3</accession>
<dbReference type="InterPro" id="IPR000183">
    <property type="entry name" value="Orn/DAP/Arg_de-COase"/>
</dbReference>
<keyword evidence="2 3" id="KW-0663">Pyridoxal phosphate</keyword>
<sequence>MSRRTAAPAVARQGRGGRAVDGTLNGEMLEKGLFLRPLVSGLLREVLDAPDLVSGLVEALGSPVNIVVPQQMTENAAAFRAVYRAHHLSGGVYFAHKANRSSALLRQLAAGDTGVDVASLGELQHALSCGFAGDRIMATGPKDIDFLWLAARVGAIVNADSREELVALAELVERHGLAPVRVMMRLAAFDSPGVKVLSRPSRFGVHQRELPGVLDLLDGHRDALTLLGVAYHLDTNGLDEKVLALEGCLLAMREALTRGFAPTAIDIGGGFGVNYLADRGEWERYTTELTHSVLGRRPAMTWHNHGYGLRAEAGTLRGALGVYPAHRPLAGPKYLGELLTRTAPSLGRPLATLLLENLYDLHVEPGRALVDQCGLTLARVAEVRTTHDGDVLVRLAANSRDISTEDHAVLMDPVLLGTRPPDAEPSEVYFSGNLCLEDDLITRRKVTLPRLPVPGDVLAFVNTAGYFMDFAADHALMQPIAPKVAVYRDAGVWKWCLDEQYWPVKGDRA</sequence>
<dbReference type="Proteomes" id="UP000252586">
    <property type="component" value="Unassembled WGS sequence"/>
</dbReference>
<evidence type="ECO:0000256" key="2">
    <source>
        <dbReference type="ARBA" id="ARBA00022898"/>
    </source>
</evidence>
<dbReference type="SUPFAM" id="SSF50621">
    <property type="entry name" value="Alanine racemase C-terminal domain-like"/>
    <property type="match status" value="1"/>
</dbReference>
<dbReference type="PANTHER" id="PTHR43727">
    <property type="entry name" value="DIAMINOPIMELATE DECARBOXYLASE"/>
    <property type="match status" value="1"/>
</dbReference>
<feature type="modified residue" description="N6-(pyridoxal phosphate)lysine" evidence="3">
    <location>
        <position position="97"/>
    </location>
</feature>
<dbReference type="InterPro" id="IPR022644">
    <property type="entry name" value="De-COase2_N"/>
</dbReference>
<evidence type="ECO:0000256" key="1">
    <source>
        <dbReference type="ARBA" id="ARBA00001933"/>
    </source>
</evidence>
<name>A0A366E4P3_9NOCA</name>